<accession>D8ITL5</accession>
<dbReference type="STRING" id="757424.Hsero_4175"/>
<dbReference type="HOGENOM" id="CLU_1105967_0_0_4"/>
<reference evidence="2 3" key="1">
    <citation type="submission" date="2010-04" db="EMBL/GenBank/DDBJ databases">
        <title>The genome of Herbaspirillum seropedicae SmR1, an endophytic, nitrogen-fixing, plant-growth promoting beta-Proteobacteria.</title>
        <authorList>
            <person name="Pedrosa F.O."/>
            <person name="Monteiro R.A."/>
            <person name="Wassem R."/>
            <person name="Cruz L.M."/>
            <person name="Ayub R.A."/>
            <person name="Colauto N.B."/>
            <person name="Fernandez M.A."/>
            <person name="Fungaro M.H.P."/>
            <person name="Grisard E.C."/>
            <person name="Hungria M."/>
            <person name="Madeira H.M.F."/>
            <person name="Nodari R.O."/>
            <person name="Osaku C.A."/>
            <person name="Petzl-Erler M.L."/>
            <person name="Terenzi H."/>
            <person name="Vieira L.G.E."/>
            <person name="Almeida M.I.M."/>
            <person name="Alves L.R."/>
            <person name="Arantes O.M.N."/>
            <person name="Balsanelli E."/>
            <person name="Barcellos F.G."/>
            <person name="Baura V.A."/>
            <person name="Binde D.R."/>
            <person name="Campo R.J."/>
            <person name="Chubatsu L.S."/>
            <person name="Chueire L.M.O."/>
            <person name="Ciferri R.R."/>
            <person name="Correa L.C."/>
            <person name="da Conceicao Silva J.L."/>
            <person name="Dabul A.N.G."/>
            <person name="Dambros B.P."/>
            <person name="Faoro H."/>
            <person name="Favetti A."/>
            <person name="Friedermann G."/>
            <person name="Furlaneto M.C."/>
            <person name="Gasques L.S."/>
            <person name="Gimenes C.C.T."/>
            <person name="Gioppo N.M.R."/>
            <person name="Glienke-Blanco C."/>
            <person name="Godoy L.P."/>
            <person name="Guerra M.P."/>
            <person name="Karp S."/>
            <person name="Kava-Cordeiro V."/>
            <person name="Margarido V.P."/>
            <person name="Mathioni S.M."/>
            <person name="Menck-Soares M.A."/>
            <person name="Murace N.K."/>
            <person name="Nicolas M.F."/>
            <person name="Oliveira C.E.C."/>
            <person name="Pagnan N.A.B."/>
            <person name="Pamphile J.A."/>
            <person name="Patussi E.V."/>
            <person name="Pereira L.F.P."/>
            <person name="Pereira-Ferrari L."/>
            <person name="Pinto F.G.S."/>
            <person name="Precoma C."/>
            <person name="Prioli A.J."/>
            <person name="Prioli S.M.A.P."/>
            <person name="Raittz R.T."/>
            <person name="Ramos H.J.O."/>
            <person name="Ribeiro E.M.S.F."/>
            <person name="Rigo L.U."/>
            <person name="Rocha C.L.M.S.C."/>
            <person name="Rocha S.N."/>
            <person name="Santos K."/>
            <person name="Satori D."/>
            <person name="Silva A.G."/>
            <person name="Simao R.C.G."/>
            <person name="Soares M.A.M."/>
            <person name="Souza E.M."/>
            <person name="Steffens M.B.R."/>
            <person name="Steindel M."/>
            <person name="Tadra-Sfeir M.Z."/>
            <person name="Takahashi E.K."/>
            <person name="Torres R.A."/>
            <person name="Valle J.S."/>
            <person name="Vernal J.I."/>
            <person name="Vilas-Boas L.A."/>
            <person name="Watanabe M.A.E."/>
            <person name="Weiss V.A."/>
            <person name="Yates M.A."/>
            <person name="Souza E.M."/>
        </authorList>
    </citation>
    <scope>NUCLEOTIDE SEQUENCE [LARGE SCALE GENOMIC DNA]</scope>
    <source>
        <strain evidence="2 3">SmR1</strain>
    </source>
</reference>
<sequence length="255" mass="28089">MPAAPGAAGEASAAGEAARASAADKSEPVLADTTGKQYRTDAPPSAVLDYDVTGTIDQKPSYGSASLDWRNSGQHYRLEGEVTAIWVTWLKFSSEGELDAWGVSPTLYTEKKKFRSATNTHFNRNGDSISFSASETRYPRRGGEQDRGSLIWQLAAIGRGDPAQFQPGAVIDLFVAGVRDGEVWRMQVIGEEAIKLPIGTLQTWHVVRVPKPGAYEDRIDIWLAPQHEWYPARLRYTDPRPNGDVTELSLSELRR</sequence>
<feature type="compositionally biased region" description="Low complexity" evidence="1">
    <location>
        <begin position="1"/>
        <end position="21"/>
    </location>
</feature>
<dbReference type="InterPro" id="IPR021457">
    <property type="entry name" value="DUF3108"/>
</dbReference>
<feature type="region of interest" description="Disordered" evidence="1">
    <location>
        <begin position="1"/>
        <end position="44"/>
    </location>
</feature>
<dbReference type="EMBL" id="CP002039">
    <property type="protein sequence ID" value="ADJ65645.1"/>
    <property type="molecule type" value="Genomic_DNA"/>
</dbReference>
<proteinExistence type="predicted"/>
<protein>
    <submittedName>
        <fullName evidence="2">Prolin-rich signal peptide protein</fullName>
    </submittedName>
</protein>
<evidence type="ECO:0000313" key="2">
    <source>
        <dbReference type="EMBL" id="ADJ65645.1"/>
    </source>
</evidence>
<gene>
    <name evidence="2" type="ordered locus">Hsero_4175</name>
</gene>
<name>D8ITL5_HERSS</name>
<dbReference type="AlphaFoldDB" id="D8ITL5"/>
<dbReference type="Pfam" id="PF11306">
    <property type="entry name" value="DUF3108"/>
    <property type="match status" value="1"/>
</dbReference>
<evidence type="ECO:0000313" key="3">
    <source>
        <dbReference type="Proteomes" id="UP000000329"/>
    </source>
</evidence>
<evidence type="ECO:0000256" key="1">
    <source>
        <dbReference type="SAM" id="MobiDB-lite"/>
    </source>
</evidence>
<keyword evidence="3" id="KW-1185">Reference proteome</keyword>
<dbReference type="eggNOG" id="ENOG5032VYA">
    <property type="taxonomic scope" value="Bacteria"/>
</dbReference>
<dbReference type="Proteomes" id="UP000000329">
    <property type="component" value="Chromosome"/>
</dbReference>
<organism evidence="2 3">
    <name type="scientific">Herbaspirillum seropedicae (strain SmR1)</name>
    <dbReference type="NCBI Taxonomy" id="757424"/>
    <lineage>
        <taxon>Bacteria</taxon>
        <taxon>Pseudomonadati</taxon>
        <taxon>Pseudomonadota</taxon>
        <taxon>Betaproteobacteria</taxon>
        <taxon>Burkholderiales</taxon>
        <taxon>Oxalobacteraceae</taxon>
        <taxon>Herbaspirillum</taxon>
    </lineage>
</organism>
<dbReference type="KEGG" id="hse:Hsero_4175"/>